<gene>
    <name evidence="1" type="ORF">FHS16_000846</name>
</gene>
<dbReference type="AlphaFoldDB" id="A0A7W5C403"/>
<dbReference type="Proteomes" id="UP000518605">
    <property type="component" value="Unassembled WGS sequence"/>
</dbReference>
<sequence>MDRNRSLNVVWTVRDDIPNHAISGYTLRLDHANGSSVYSIPSLSPGEEWRFVLPANETSGDGVDFDIRRPTGFSVLDGRLSIAEAE</sequence>
<evidence type="ECO:0000313" key="2">
    <source>
        <dbReference type="Proteomes" id="UP000518605"/>
    </source>
</evidence>
<keyword evidence="2" id="KW-1185">Reference proteome</keyword>
<name>A0A7W5C403_9BACL</name>
<evidence type="ECO:0000313" key="1">
    <source>
        <dbReference type="EMBL" id="MBB3150812.1"/>
    </source>
</evidence>
<reference evidence="1 2" key="1">
    <citation type="submission" date="2020-08" db="EMBL/GenBank/DDBJ databases">
        <title>Genomic Encyclopedia of Type Strains, Phase III (KMG-III): the genomes of soil and plant-associated and newly described type strains.</title>
        <authorList>
            <person name="Whitman W."/>
        </authorList>
    </citation>
    <scope>NUCLEOTIDE SEQUENCE [LARGE SCALE GENOMIC DNA]</scope>
    <source>
        <strain evidence="1 2">CECT 8234</strain>
    </source>
</reference>
<protein>
    <recommendedName>
        <fullName evidence="3">Fibronectin type III domain-containing protein</fullName>
    </recommendedName>
</protein>
<organism evidence="1 2">
    <name type="scientific">Paenibacillus endophyticus</name>
    <dbReference type="NCBI Taxonomy" id="1294268"/>
    <lineage>
        <taxon>Bacteria</taxon>
        <taxon>Bacillati</taxon>
        <taxon>Bacillota</taxon>
        <taxon>Bacilli</taxon>
        <taxon>Bacillales</taxon>
        <taxon>Paenibacillaceae</taxon>
        <taxon>Paenibacillus</taxon>
    </lineage>
</organism>
<comment type="caution">
    <text evidence="1">The sequence shown here is derived from an EMBL/GenBank/DDBJ whole genome shotgun (WGS) entry which is preliminary data.</text>
</comment>
<evidence type="ECO:0008006" key="3">
    <source>
        <dbReference type="Google" id="ProtNLM"/>
    </source>
</evidence>
<accession>A0A7W5C403</accession>
<proteinExistence type="predicted"/>
<dbReference type="RefSeq" id="WP_183559156.1">
    <property type="nucleotide sequence ID" value="NZ_CBCSLB010000004.1"/>
</dbReference>
<dbReference type="EMBL" id="JACHXW010000002">
    <property type="protein sequence ID" value="MBB3150812.1"/>
    <property type="molecule type" value="Genomic_DNA"/>
</dbReference>